<dbReference type="Proteomes" id="UP000729402">
    <property type="component" value="Unassembled WGS sequence"/>
</dbReference>
<dbReference type="AlphaFoldDB" id="A0A8J5SVQ0"/>
<evidence type="ECO:0000259" key="5">
    <source>
        <dbReference type="Pfam" id="PF08381"/>
    </source>
</evidence>
<feature type="region of interest" description="Disordered" evidence="4">
    <location>
        <begin position="57"/>
        <end position="116"/>
    </location>
</feature>
<proteinExistence type="inferred from homology"/>
<dbReference type="InterPro" id="IPR013591">
    <property type="entry name" value="Brevis_radix_dom"/>
</dbReference>
<dbReference type="Pfam" id="PF08381">
    <property type="entry name" value="BRX"/>
    <property type="match status" value="1"/>
</dbReference>
<feature type="region of interest" description="Disordered" evidence="4">
    <location>
        <begin position="189"/>
        <end position="246"/>
    </location>
</feature>
<dbReference type="PANTHER" id="PTHR46058:SF2">
    <property type="entry name" value="PROTEIN BREVIS RADIX-LIKE 3"/>
    <property type="match status" value="1"/>
</dbReference>
<dbReference type="PANTHER" id="PTHR46058">
    <property type="entry name" value="PROTEIN BREVIS RADIX-LIKE 1"/>
    <property type="match status" value="1"/>
</dbReference>
<comment type="subcellular location">
    <subcellularLocation>
        <location evidence="1">Nucleus</location>
    </subcellularLocation>
</comment>
<feature type="compositionally biased region" description="Basic and acidic residues" evidence="4">
    <location>
        <begin position="57"/>
        <end position="67"/>
    </location>
</feature>
<reference evidence="7" key="1">
    <citation type="journal article" date="2021" name="bioRxiv">
        <title>Whole Genome Assembly and Annotation of Northern Wild Rice, Zizania palustris L., Supports a Whole Genome Duplication in the Zizania Genus.</title>
        <authorList>
            <person name="Haas M."/>
            <person name="Kono T."/>
            <person name="Macchietto M."/>
            <person name="Millas R."/>
            <person name="McGilp L."/>
            <person name="Shao M."/>
            <person name="Duquette J."/>
            <person name="Hirsch C.N."/>
            <person name="Kimball J."/>
        </authorList>
    </citation>
    <scope>NUCLEOTIDE SEQUENCE</scope>
    <source>
        <tissue evidence="7">Fresh leaf tissue</tissue>
    </source>
</reference>
<evidence type="ECO:0000259" key="6">
    <source>
        <dbReference type="Pfam" id="PF13713"/>
    </source>
</evidence>
<keyword evidence="3" id="KW-0539">Nucleus</keyword>
<name>A0A8J5SVQ0_ZIZPA</name>
<feature type="domain" description="BRX" evidence="5">
    <location>
        <begin position="252"/>
        <end position="273"/>
    </location>
</feature>
<comment type="caution">
    <text evidence="7">The sequence shown here is derived from an EMBL/GenBank/DDBJ whole genome shotgun (WGS) entry which is preliminary data.</text>
</comment>
<feature type="compositionally biased region" description="Acidic residues" evidence="4">
    <location>
        <begin position="220"/>
        <end position="230"/>
    </location>
</feature>
<dbReference type="Pfam" id="PF13713">
    <property type="entry name" value="BRX_N"/>
    <property type="match status" value="1"/>
</dbReference>
<feature type="compositionally biased region" description="Basic residues" evidence="4">
    <location>
        <begin position="75"/>
        <end position="90"/>
    </location>
</feature>
<accession>A0A8J5SVQ0</accession>
<dbReference type="InterPro" id="IPR044532">
    <property type="entry name" value="BRX-like"/>
</dbReference>
<evidence type="ECO:0000313" key="8">
    <source>
        <dbReference type="Proteomes" id="UP000729402"/>
    </source>
</evidence>
<evidence type="ECO:0000256" key="1">
    <source>
        <dbReference type="ARBA" id="ARBA00004123"/>
    </source>
</evidence>
<evidence type="ECO:0000256" key="3">
    <source>
        <dbReference type="ARBA" id="ARBA00023242"/>
    </source>
</evidence>
<keyword evidence="8" id="KW-1185">Reference proteome</keyword>
<organism evidence="7 8">
    <name type="scientific">Zizania palustris</name>
    <name type="common">Northern wild rice</name>
    <dbReference type="NCBI Taxonomy" id="103762"/>
    <lineage>
        <taxon>Eukaryota</taxon>
        <taxon>Viridiplantae</taxon>
        <taxon>Streptophyta</taxon>
        <taxon>Embryophyta</taxon>
        <taxon>Tracheophyta</taxon>
        <taxon>Spermatophyta</taxon>
        <taxon>Magnoliopsida</taxon>
        <taxon>Liliopsida</taxon>
        <taxon>Poales</taxon>
        <taxon>Poaceae</taxon>
        <taxon>BOP clade</taxon>
        <taxon>Oryzoideae</taxon>
        <taxon>Oryzeae</taxon>
        <taxon>Zizaniinae</taxon>
        <taxon>Zizania</taxon>
    </lineage>
</organism>
<evidence type="ECO:0000256" key="4">
    <source>
        <dbReference type="SAM" id="MobiDB-lite"/>
    </source>
</evidence>
<protein>
    <submittedName>
        <fullName evidence="7">Uncharacterized protein</fullName>
    </submittedName>
</protein>
<reference evidence="7" key="2">
    <citation type="submission" date="2021-02" db="EMBL/GenBank/DDBJ databases">
        <authorList>
            <person name="Kimball J.A."/>
            <person name="Haas M.W."/>
            <person name="Macchietto M."/>
            <person name="Kono T."/>
            <person name="Duquette J."/>
            <person name="Shao M."/>
        </authorList>
    </citation>
    <scope>NUCLEOTIDE SEQUENCE</scope>
    <source>
        <tissue evidence="7">Fresh leaf tissue</tissue>
    </source>
</reference>
<feature type="compositionally biased region" description="Basic residues" evidence="4">
    <location>
        <begin position="104"/>
        <end position="116"/>
    </location>
</feature>
<feature type="domain" description="Transcription factor BREVIS RADIX N-terminal" evidence="6">
    <location>
        <begin position="126"/>
        <end position="144"/>
    </location>
</feature>
<comment type="similarity">
    <text evidence="2">Belongs to the BRX family.</text>
</comment>
<evidence type="ECO:0000313" key="7">
    <source>
        <dbReference type="EMBL" id="KAG8081530.1"/>
    </source>
</evidence>
<evidence type="ECO:0000256" key="2">
    <source>
        <dbReference type="ARBA" id="ARBA00009057"/>
    </source>
</evidence>
<dbReference type="GO" id="GO:0005634">
    <property type="term" value="C:nucleus"/>
    <property type="evidence" value="ECO:0007669"/>
    <property type="project" value="UniProtKB-SubCell"/>
</dbReference>
<dbReference type="InterPro" id="IPR027988">
    <property type="entry name" value="BRX_N"/>
</dbReference>
<sequence length="285" mass="31037">MCEPAQPQTPAASPAAAAVYKRKITPRSGSLQRYSLCHRPPVLLPLTGRPWARGLRAEGEQRGDAHVHRAAPSSPRRRRARRCTSRRRTRTPWNGGRVSGGQRRPPRRHAARPSRRSLRRWVPVFQIKDMALKASGAYRHCKPCAGRRRGFADGTTHTTTAEAARFGDSDAARAQSAFHYAYRRAASSAASTPRLRGGGRRALSSGDATPSMSARSEFPMGEDEDNDDEMVSSGGGGGKEDDARRGGAGGAGVLITFVSLPQGGNDLKRIRFSLFLRILESNSHF</sequence>
<gene>
    <name evidence="7" type="ORF">GUJ93_ZPchr1837g16372</name>
</gene>
<feature type="compositionally biased region" description="Low complexity" evidence="4">
    <location>
        <begin position="189"/>
        <end position="206"/>
    </location>
</feature>
<dbReference type="EMBL" id="JAAALK010000242">
    <property type="protein sequence ID" value="KAG8081530.1"/>
    <property type="molecule type" value="Genomic_DNA"/>
</dbReference>